<evidence type="ECO:0000313" key="2">
    <source>
        <dbReference type="Proteomes" id="UP001596087"/>
    </source>
</evidence>
<gene>
    <name evidence="1" type="ORF">ACFPGP_14465</name>
</gene>
<comment type="caution">
    <text evidence="1">The sequence shown here is derived from an EMBL/GenBank/DDBJ whole genome shotgun (WGS) entry which is preliminary data.</text>
</comment>
<proteinExistence type="predicted"/>
<name>A0ABW0BKW6_9ACTN</name>
<dbReference type="Proteomes" id="UP001596087">
    <property type="component" value="Unassembled WGS sequence"/>
</dbReference>
<dbReference type="RefSeq" id="WP_378591303.1">
    <property type="nucleotide sequence ID" value="NZ_JBHSKD010000018.1"/>
</dbReference>
<keyword evidence="2" id="KW-1185">Reference proteome</keyword>
<protein>
    <recommendedName>
        <fullName evidence="3">DksA C4-type domain-containing protein</fullName>
    </recommendedName>
</protein>
<evidence type="ECO:0008006" key="3">
    <source>
        <dbReference type="Google" id="ProtNLM"/>
    </source>
</evidence>
<sequence length="59" mass="6746">MRLGVDGVEQARKEVDRIVRQRRRSFAWCRCCRGLTPPELTHERGYCMGCAAATQGTVY</sequence>
<reference evidence="2" key="1">
    <citation type="journal article" date="2019" name="Int. J. Syst. Evol. Microbiol.">
        <title>The Global Catalogue of Microorganisms (GCM) 10K type strain sequencing project: providing services to taxonomists for standard genome sequencing and annotation.</title>
        <authorList>
            <consortium name="The Broad Institute Genomics Platform"/>
            <consortium name="The Broad Institute Genome Sequencing Center for Infectious Disease"/>
            <person name="Wu L."/>
            <person name="Ma J."/>
        </authorList>
    </citation>
    <scope>NUCLEOTIDE SEQUENCE [LARGE SCALE GENOMIC DNA]</scope>
    <source>
        <strain evidence="2">DFY41</strain>
    </source>
</reference>
<evidence type="ECO:0000313" key="1">
    <source>
        <dbReference type="EMBL" id="MFC5177883.1"/>
    </source>
</evidence>
<accession>A0ABW0BKW6</accession>
<dbReference type="EMBL" id="JBHSKD010000018">
    <property type="protein sequence ID" value="MFC5177883.1"/>
    <property type="molecule type" value="Genomic_DNA"/>
</dbReference>
<organism evidence="1 2">
    <name type="scientific">Nocardioides taihuensis</name>
    <dbReference type="NCBI Taxonomy" id="1835606"/>
    <lineage>
        <taxon>Bacteria</taxon>
        <taxon>Bacillati</taxon>
        <taxon>Actinomycetota</taxon>
        <taxon>Actinomycetes</taxon>
        <taxon>Propionibacteriales</taxon>
        <taxon>Nocardioidaceae</taxon>
        <taxon>Nocardioides</taxon>
    </lineage>
</organism>